<accession>A0A7R9IYK0</accession>
<evidence type="ECO:0000256" key="8">
    <source>
        <dbReference type="ARBA" id="ARBA00029760"/>
    </source>
</evidence>
<dbReference type="GO" id="GO:0034386">
    <property type="term" value="F:4-aminobutyrate:2-oxoglutarate transaminase activity"/>
    <property type="evidence" value="ECO:0007669"/>
    <property type="project" value="UniProtKB-EC"/>
</dbReference>
<comment type="cofactor">
    <cofactor evidence="1">
        <name>pyridoxal 5'-phosphate</name>
        <dbReference type="ChEBI" id="CHEBI:597326"/>
    </cofactor>
</comment>
<protein>
    <recommendedName>
        <fullName evidence="10">(S)-3-amino-2-methylpropionate transaminase</fullName>
        <ecNumber evidence="4">2.6.1.19</ecNumber>
        <ecNumber evidence="3">2.6.1.22</ecNumber>
    </recommendedName>
    <alternativeName>
        <fullName evidence="11">GABA aminotransferase</fullName>
    </alternativeName>
    <alternativeName>
        <fullName evidence="9">Gamma-amino-N-butyrate transaminase</fullName>
    </alternativeName>
    <alternativeName>
        <fullName evidence="8">L-AIBAT</fullName>
    </alternativeName>
</protein>
<dbReference type="EC" id="2.6.1.19" evidence="4"/>
<name>A0A7R9IYK0_TIMCA</name>
<dbReference type="Gene3D" id="3.40.640.10">
    <property type="entry name" value="Type I PLP-dependent aspartate aminotransferase-like (Major domain)"/>
    <property type="match status" value="1"/>
</dbReference>
<gene>
    <name evidence="13" type="ORF">TCMB3V08_LOCUS2007</name>
</gene>
<evidence type="ECO:0000256" key="5">
    <source>
        <dbReference type="ARBA" id="ARBA00022576"/>
    </source>
</evidence>
<evidence type="ECO:0000256" key="7">
    <source>
        <dbReference type="ARBA" id="ARBA00022898"/>
    </source>
</evidence>
<evidence type="ECO:0000256" key="9">
    <source>
        <dbReference type="ARBA" id="ARBA00030204"/>
    </source>
</evidence>
<dbReference type="Pfam" id="PF00202">
    <property type="entry name" value="Aminotran_3"/>
    <property type="match status" value="1"/>
</dbReference>
<evidence type="ECO:0000256" key="2">
    <source>
        <dbReference type="ARBA" id="ARBA00008954"/>
    </source>
</evidence>
<evidence type="ECO:0000256" key="4">
    <source>
        <dbReference type="ARBA" id="ARBA00012912"/>
    </source>
</evidence>
<dbReference type="InterPro" id="IPR004631">
    <property type="entry name" value="4NH2But_aminotransferase_euk"/>
</dbReference>
<dbReference type="FunFam" id="3.40.640.10:FF:000029">
    <property type="entry name" value="4-aminobutyrate aminotransferase, mitochondrial"/>
    <property type="match status" value="1"/>
</dbReference>
<proteinExistence type="inferred from homology"/>
<dbReference type="EMBL" id="OE179615">
    <property type="protein sequence ID" value="CAD7569263.1"/>
    <property type="molecule type" value="Genomic_DNA"/>
</dbReference>
<keyword evidence="5" id="KW-0032">Aminotransferase</keyword>
<evidence type="ECO:0000256" key="12">
    <source>
        <dbReference type="RuleBase" id="RU003560"/>
    </source>
</evidence>
<evidence type="ECO:0000256" key="11">
    <source>
        <dbReference type="ARBA" id="ARBA00031787"/>
    </source>
</evidence>
<evidence type="ECO:0000256" key="1">
    <source>
        <dbReference type="ARBA" id="ARBA00001933"/>
    </source>
</evidence>
<dbReference type="GO" id="GO:0047298">
    <property type="term" value="F:(S)-3-amino-2-methylpropionate transaminase activity"/>
    <property type="evidence" value="ECO:0007669"/>
    <property type="project" value="UniProtKB-EC"/>
</dbReference>
<reference evidence="13" key="1">
    <citation type="submission" date="2020-11" db="EMBL/GenBank/DDBJ databases">
        <authorList>
            <person name="Tran Van P."/>
        </authorList>
    </citation>
    <scope>NUCLEOTIDE SEQUENCE</scope>
</reference>
<dbReference type="GO" id="GO:0005739">
    <property type="term" value="C:mitochondrion"/>
    <property type="evidence" value="ECO:0007669"/>
    <property type="project" value="TreeGrafter"/>
</dbReference>
<dbReference type="SUPFAM" id="SSF53383">
    <property type="entry name" value="PLP-dependent transferases"/>
    <property type="match status" value="1"/>
</dbReference>
<organism evidence="13">
    <name type="scientific">Timema californicum</name>
    <name type="common">California timema</name>
    <name type="synonym">Walking stick</name>
    <dbReference type="NCBI Taxonomy" id="61474"/>
    <lineage>
        <taxon>Eukaryota</taxon>
        <taxon>Metazoa</taxon>
        <taxon>Ecdysozoa</taxon>
        <taxon>Arthropoda</taxon>
        <taxon>Hexapoda</taxon>
        <taxon>Insecta</taxon>
        <taxon>Pterygota</taxon>
        <taxon>Neoptera</taxon>
        <taxon>Polyneoptera</taxon>
        <taxon>Phasmatodea</taxon>
        <taxon>Timematodea</taxon>
        <taxon>Timematoidea</taxon>
        <taxon>Timematidae</taxon>
        <taxon>Timema</taxon>
    </lineage>
</organism>
<evidence type="ECO:0000256" key="6">
    <source>
        <dbReference type="ARBA" id="ARBA00022679"/>
    </source>
</evidence>
<dbReference type="PANTHER" id="PTHR43206">
    <property type="entry name" value="AMINOTRANSFERASE"/>
    <property type="match status" value="1"/>
</dbReference>
<keyword evidence="6" id="KW-0808">Transferase</keyword>
<sequence length="470" mass="52738">MEKPPDRDSNLDLPVLSIRAQHDKRFLKTSSDELAEYVLVVVLQQSGSVQLFADYDRSLGNYLVDVDGNVLLDVYTQISSMPLGYNHPELIKLLDNPFNVEVGGILSQIFLKWIRCTQVAPPGLDNVNTMMCGSCANENAYKNIFIWYRRKERGEDVAFSEEELNSCMINLAPGSPQLSILSFHGAFHGRTLGVLSTTHSKYIHKIDIPAFDWPIASFPQYKYPLEENKRENEAEDKKCLAEVEDLIVQYKKKGIPVAGIVVEPIQSEGGDNEASPQFFQQLQRIGVKHGAALLIDEVQTGGGPTGKMWCHEHFNLDSPPDIVTFSKKMQLGGYYMKPDFKVKEAYRVFNTWMGDPGKLVLLQGVLSVIKRDNLLSLVRKSGDRLFSGLKELEKEFPNLINSTRGRGTFLAVTCPNTKLRDSLVNSLKTKGIQTGGCGELSIRLRPALIFQPHHADIFLDSFRKVLSETK</sequence>
<dbReference type="GO" id="GO:0030170">
    <property type="term" value="F:pyridoxal phosphate binding"/>
    <property type="evidence" value="ECO:0007669"/>
    <property type="project" value="InterPro"/>
</dbReference>
<dbReference type="InterPro" id="IPR015422">
    <property type="entry name" value="PyrdxlP-dep_Trfase_small"/>
</dbReference>
<evidence type="ECO:0000256" key="10">
    <source>
        <dbReference type="ARBA" id="ARBA00030857"/>
    </source>
</evidence>
<evidence type="ECO:0000256" key="3">
    <source>
        <dbReference type="ARBA" id="ARBA00012876"/>
    </source>
</evidence>
<dbReference type="NCBIfam" id="TIGR00699">
    <property type="entry name" value="GABAtrns_euk"/>
    <property type="match status" value="1"/>
</dbReference>
<dbReference type="CDD" id="cd00610">
    <property type="entry name" value="OAT_like"/>
    <property type="match status" value="1"/>
</dbReference>
<dbReference type="EC" id="2.6.1.22" evidence="3"/>
<dbReference type="PIRSF" id="PIRSF000521">
    <property type="entry name" value="Transaminase_4ab_Lys_Orn"/>
    <property type="match status" value="1"/>
</dbReference>
<dbReference type="GO" id="GO:0009450">
    <property type="term" value="P:gamma-aminobutyric acid catabolic process"/>
    <property type="evidence" value="ECO:0007669"/>
    <property type="project" value="TreeGrafter"/>
</dbReference>
<dbReference type="InterPro" id="IPR005814">
    <property type="entry name" value="Aminotrans_3"/>
</dbReference>
<dbReference type="InterPro" id="IPR015424">
    <property type="entry name" value="PyrdxlP-dep_Trfase"/>
</dbReference>
<dbReference type="InterPro" id="IPR015421">
    <property type="entry name" value="PyrdxlP-dep_Trfase_major"/>
</dbReference>
<dbReference type="Gene3D" id="3.90.1150.10">
    <property type="entry name" value="Aspartate Aminotransferase, domain 1"/>
    <property type="match status" value="1"/>
</dbReference>
<keyword evidence="7 12" id="KW-0663">Pyridoxal phosphate</keyword>
<dbReference type="PANTHER" id="PTHR43206:SF1">
    <property type="entry name" value="4-AMINOBUTYRATE AMINOTRANSFERASE, MITOCHONDRIAL"/>
    <property type="match status" value="1"/>
</dbReference>
<dbReference type="AlphaFoldDB" id="A0A7R9IYK0"/>
<comment type="similarity">
    <text evidence="2 12">Belongs to the class-III pyridoxal-phosphate-dependent aminotransferase family.</text>
</comment>
<evidence type="ECO:0000313" key="13">
    <source>
        <dbReference type="EMBL" id="CAD7569263.1"/>
    </source>
</evidence>